<evidence type="ECO:0000256" key="1">
    <source>
        <dbReference type="ARBA" id="ARBA00005233"/>
    </source>
</evidence>
<evidence type="ECO:0000256" key="4">
    <source>
        <dbReference type="ARBA" id="ARBA00022889"/>
    </source>
</evidence>
<feature type="transmembrane region" description="Helical" evidence="7">
    <location>
        <begin position="12"/>
        <end position="35"/>
    </location>
</feature>
<dbReference type="Gene3D" id="3.30.700.10">
    <property type="entry name" value="Glycoprotein, Type 4 Pilin"/>
    <property type="match status" value="1"/>
</dbReference>
<evidence type="ECO:0000256" key="5">
    <source>
        <dbReference type="ARBA" id="ARBA00023157"/>
    </source>
</evidence>
<dbReference type="STRING" id="194197.BWD09_08290"/>
<keyword evidence="3" id="KW-0488">Methylation</keyword>
<dbReference type="InterPro" id="IPR012902">
    <property type="entry name" value="N_methyl_site"/>
</dbReference>
<name>A0A1X3D7M9_9NEIS</name>
<reference evidence="9" key="1">
    <citation type="submission" date="2017-01" db="EMBL/GenBank/DDBJ databases">
        <authorList>
            <person name="Wolfgang W.J."/>
            <person name="Cole J."/>
            <person name="Wroblewski D."/>
            <person name="Mcginnis J."/>
            <person name="Musser K.A."/>
        </authorList>
    </citation>
    <scope>NUCLEOTIDE SEQUENCE [LARGE SCALE GENOMIC DNA]</scope>
    <source>
        <strain evidence="9">DSM 19151</strain>
    </source>
</reference>
<evidence type="ECO:0000313" key="8">
    <source>
        <dbReference type="EMBL" id="OSI15806.1"/>
    </source>
</evidence>
<accession>A0A1X3D7M9</accession>
<dbReference type="InterPro" id="IPR045584">
    <property type="entry name" value="Pilin-like"/>
</dbReference>
<comment type="similarity">
    <text evidence="1 6">Belongs to the N-Me-Phe pilin family.</text>
</comment>
<dbReference type="InterPro" id="IPR001082">
    <property type="entry name" value="Pilin"/>
</dbReference>
<comment type="subunit">
    <text evidence="2">The pili are polar flexible filaments of about 5.4 nanometers diameter and 2.5 micrometers average length; they consist of only a single polypeptide chain arranged in a helical configuration of five subunits per turn in the assembled pilus.</text>
</comment>
<dbReference type="NCBIfam" id="TIGR02532">
    <property type="entry name" value="IV_pilin_GFxxxE"/>
    <property type="match status" value="1"/>
</dbReference>
<dbReference type="RefSeq" id="WP_085366213.1">
    <property type="nucleotide sequence ID" value="NZ_CAUJPZ010000021.1"/>
</dbReference>
<dbReference type="SUPFAM" id="SSF54523">
    <property type="entry name" value="Pili subunits"/>
    <property type="match status" value="1"/>
</dbReference>
<dbReference type="PROSITE" id="PS00409">
    <property type="entry name" value="PROKAR_NTER_METHYL"/>
    <property type="match status" value="1"/>
</dbReference>
<dbReference type="AlphaFoldDB" id="A0A1X3D7M9"/>
<keyword evidence="7" id="KW-1133">Transmembrane helix</keyword>
<keyword evidence="7" id="KW-0472">Membrane</keyword>
<keyword evidence="4" id="KW-0130">Cell adhesion</keyword>
<sequence>MNYYKKTAQSGFTLIELMTVVAIVGILAALALPMYTNYTGKAQVAEGMSLLKGLKTPLVESVSTGSIEQCVNTAAWFTGEVTEGKYVEGIGVSSDTTNKRCLLTATFKSAGVNDNIQNKKITVRYSMNTGIWECGTDLHADLVPAVCNNPLLTLE</sequence>
<dbReference type="PANTHER" id="PTHR30093">
    <property type="entry name" value="GENERAL SECRETION PATHWAY PROTEIN G"/>
    <property type="match status" value="1"/>
</dbReference>
<keyword evidence="6" id="KW-0281">Fimbrium</keyword>
<evidence type="ECO:0000256" key="7">
    <source>
        <dbReference type="SAM" id="Phobius"/>
    </source>
</evidence>
<evidence type="ECO:0000256" key="6">
    <source>
        <dbReference type="RuleBase" id="RU000389"/>
    </source>
</evidence>
<protein>
    <submittedName>
        <fullName evidence="8">Prepilin-type N-terminal cleavage/methylation domain-containing protein</fullName>
    </submittedName>
</protein>
<keyword evidence="5" id="KW-1015">Disulfide bond</keyword>
<proteinExistence type="inferred from homology"/>
<dbReference type="OrthoDB" id="8605874at2"/>
<dbReference type="GO" id="GO:0009289">
    <property type="term" value="C:pilus"/>
    <property type="evidence" value="ECO:0007669"/>
    <property type="project" value="InterPro"/>
</dbReference>
<dbReference type="Proteomes" id="UP000193118">
    <property type="component" value="Unassembled WGS sequence"/>
</dbReference>
<evidence type="ECO:0000313" key="9">
    <source>
        <dbReference type="Proteomes" id="UP000193118"/>
    </source>
</evidence>
<dbReference type="GO" id="GO:0007155">
    <property type="term" value="P:cell adhesion"/>
    <property type="evidence" value="ECO:0007669"/>
    <property type="project" value="UniProtKB-KW"/>
</dbReference>
<evidence type="ECO:0000256" key="2">
    <source>
        <dbReference type="ARBA" id="ARBA00011156"/>
    </source>
</evidence>
<dbReference type="PANTHER" id="PTHR30093:SF34">
    <property type="entry name" value="PREPILIN PEPTIDASE-DEPENDENT PROTEIN D"/>
    <property type="match status" value="1"/>
</dbReference>
<keyword evidence="9" id="KW-1185">Reference proteome</keyword>
<dbReference type="EMBL" id="MTBO01000020">
    <property type="protein sequence ID" value="OSI15806.1"/>
    <property type="molecule type" value="Genomic_DNA"/>
</dbReference>
<evidence type="ECO:0000256" key="3">
    <source>
        <dbReference type="ARBA" id="ARBA00022481"/>
    </source>
</evidence>
<dbReference type="Pfam" id="PF07963">
    <property type="entry name" value="N_methyl"/>
    <property type="match status" value="1"/>
</dbReference>
<dbReference type="Pfam" id="PF00114">
    <property type="entry name" value="Pilin"/>
    <property type="match status" value="1"/>
</dbReference>
<gene>
    <name evidence="8" type="ORF">BWD09_08290</name>
</gene>
<keyword evidence="7" id="KW-0812">Transmembrane</keyword>
<organism evidence="8 9">
    <name type="scientific">Neisseria dentiae</name>
    <dbReference type="NCBI Taxonomy" id="194197"/>
    <lineage>
        <taxon>Bacteria</taxon>
        <taxon>Pseudomonadati</taxon>
        <taxon>Pseudomonadota</taxon>
        <taxon>Betaproteobacteria</taxon>
        <taxon>Neisseriales</taxon>
        <taxon>Neisseriaceae</taxon>
        <taxon>Neisseria</taxon>
    </lineage>
</organism>
<comment type="caution">
    <text evidence="8">The sequence shown here is derived from an EMBL/GenBank/DDBJ whole genome shotgun (WGS) entry which is preliminary data.</text>
</comment>
<dbReference type="GeneID" id="94581352"/>